<keyword evidence="2" id="KW-0812">Transmembrane</keyword>
<reference evidence="3 4" key="1">
    <citation type="submission" date="2019-09" db="EMBL/GenBank/DDBJ databases">
        <title>Draft genome of the ectomycorrhizal ascomycete Sphaerosporella brunnea.</title>
        <authorList>
            <consortium name="DOE Joint Genome Institute"/>
            <person name="Benucci G.M."/>
            <person name="Marozzi G."/>
            <person name="Antonielli L."/>
            <person name="Sanchez S."/>
            <person name="Marco P."/>
            <person name="Wang X."/>
            <person name="Falini L.B."/>
            <person name="Barry K."/>
            <person name="Haridas S."/>
            <person name="Lipzen A."/>
            <person name="Labutti K."/>
            <person name="Grigoriev I.V."/>
            <person name="Murat C."/>
            <person name="Martin F."/>
            <person name="Albertini E."/>
            <person name="Donnini D."/>
            <person name="Bonito G."/>
        </authorList>
    </citation>
    <scope>NUCLEOTIDE SEQUENCE [LARGE SCALE GENOMIC DNA]</scope>
    <source>
        <strain evidence="3 4">Sb_GMNB300</strain>
    </source>
</reference>
<feature type="transmembrane region" description="Helical" evidence="2">
    <location>
        <begin position="147"/>
        <end position="170"/>
    </location>
</feature>
<feature type="transmembrane region" description="Helical" evidence="2">
    <location>
        <begin position="305"/>
        <end position="331"/>
    </location>
</feature>
<name>A0A5J5F4M0_9PEZI</name>
<dbReference type="PANTHER" id="PTHR34391">
    <property type="entry name" value="UPF0658 GOLGI APPARATUS MEMBRANE PROTEIN C1952.10C-RELATED"/>
    <property type="match status" value="1"/>
</dbReference>
<protein>
    <submittedName>
        <fullName evidence="3">Uncharacterized protein</fullName>
    </submittedName>
</protein>
<dbReference type="EMBL" id="VXIS01000042">
    <property type="protein sequence ID" value="KAA8910765.1"/>
    <property type="molecule type" value="Genomic_DNA"/>
</dbReference>
<feature type="transmembrane region" description="Helical" evidence="2">
    <location>
        <begin position="93"/>
        <end position="113"/>
    </location>
</feature>
<feature type="transmembrane region" description="Helical" evidence="2">
    <location>
        <begin position="67"/>
        <end position="86"/>
    </location>
</feature>
<feature type="transmembrane region" description="Helical" evidence="2">
    <location>
        <begin position="267"/>
        <end position="285"/>
    </location>
</feature>
<keyword evidence="4" id="KW-1185">Reference proteome</keyword>
<feature type="region of interest" description="Disordered" evidence="1">
    <location>
        <begin position="346"/>
        <end position="371"/>
    </location>
</feature>
<organism evidence="3 4">
    <name type="scientific">Sphaerosporella brunnea</name>
    <dbReference type="NCBI Taxonomy" id="1250544"/>
    <lineage>
        <taxon>Eukaryota</taxon>
        <taxon>Fungi</taxon>
        <taxon>Dikarya</taxon>
        <taxon>Ascomycota</taxon>
        <taxon>Pezizomycotina</taxon>
        <taxon>Pezizomycetes</taxon>
        <taxon>Pezizales</taxon>
        <taxon>Pyronemataceae</taxon>
        <taxon>Sphaerosporella</taxon>
    </lineage>
</organism>
<evidence type="ECO:0000256" key="1">
    <source>
        <dbReference type="SAM" id="MobiDB-lite"/>
    </source>
</evidence>
<dbReference type="GO" id="GO:0005794">
    <property type="term" value="C:Golgi apparatus"/>
    <property type="evidence" value="ECO:0007669"/>
    <property type="project" value="TreeGrafter"/>
</dbReference>
<dbReference type="AlphaFoldDB" id="A0A5J5F4M0"/>
<dbReference type="PROSITE" id="PS51257">
    <property type="entry name" value="PROKAR_LIPOPROTEIN"/>
    <property type="match status" value="1"/>
</dbReference>
<dbReference type="InterPro" id="IPR040410">
    <property type="entry name" value="UPF0658_Golgi"/>
</dbReference>
<dbReference type="OrthoDB" id="2448307at2759"/>
<dbReference type="InParanoid" id="A0A5J5F4M0"/>
<keyword evidence="2" id="KW-1133">Transmembrane helix</keyword>
<feature type="transmembrane region" description="Helical" evidence="2">
    <location>
        <begin position="12"/>
        <end position="33"/>
    </location>
</feature>
<gene>
    <name evidence="3" type="ORF">FN846DRAFT_774717</name>
</gene>
<evidence type="ECO:0000256" key="2">
    <source>
        <dbReference type="SAM" id="Phobius"/>
    </source>
</evidence>
<dbReference type="PANTHER" id="PTHR34391:SF1">
    <property type="entry name" value="UPF0658 GOLGI APPARATUS MEMBRANE PROTEIN C1952.10C-RELATED"/>
    <property type="match status" value="1"/>
</dbReference>
<evidence type="ECO:0000313" key="3">
    <source>
        <dbReference type="EMBL" id="KAA8910765.1"/>
    </source>
</evidence>
<dbReference type="Proteomes" id="UP000326924">
    <property type="component" value="Unassembled WGS sequence"/>
</dbReference>
<evidence type="ECO:0000313" key="4">
    <source>
        <dbReference type="Proteomes" id="UP000326924"/>
    </source>
</evidence>
<feature type="transmembrane region" description="Helical" evidence="2">
    <location>
        <begin position="191"/>
        <end position="220"/>
    </location>
</feature>
<comment type="caution">
    <text evidence="3">The sequence shown here is derived from an EMBL/GenBank/DDBJ whole genome shotgun (WGS) entry which is preliminary data.</text>
</comment>
<keyword evidence="2" id="KW-0472">Membrane</keyword>
<accession>A0A5J5F4M0</accession>
<feature type="transmembrane region" description="Helical" evidence="2">
    <location>
        <begin position="240"/>
        <end position="260"/>
    </location>
</feature>
<proteinExistence type="predicted"/>
<sequence>MVYRPTTPWSWSFLILAFVQSCIVLAMEGYVFATFQNNLYIDNIKELQSDPNNYSNIEFQKAQTRTIPTYLTLFIFAHIFLVALCYDALRLKNTIQVIGICIFNLAMLIYAAIQMDQIKDANNALAGETYTGKPLRHRDIWPEIRPFLITIPCVIALSTVLMGVVCWKLYDEFAWRIYKHISADLRMKKRYLTFQIFIALLKFDFFFFVGFTVQFIVIVASTTGFAKDPSAIIRGKDYEFYVTIAALPVTIAFLATAAWCTRRELRAMMWCVVVIFHAALAYFIFKLVRMWQPTYEQTYKPARRSLTTFAVITILLICLTIANAIACILNFDKGLKPHITKRKVADEEDKNSMTEMSSHAAQPVPSRMTID</sequence>